<organism evidence="2 3">
    <name type="scientific">Cocleimonas flava</name>
    <dbReference type="NCBI Taxonomy" id="634765"/>
    <lineage>
        <taxon>Bacteria</taxon>
        <taxon>Pseudomonadati</taxon>
        <taxon>Pseudomonadota</taxon>
        <taxon>Gammaproteobacteria</taxon>
        <taxon>Thiotrichales</taxon>
        <taxon>Thiotrichaceae</taxon>
        <taxon>Cocleimonas</taxon>
    </lineage>
</organism>
<name>A0A4V2P885_9GAMM</name>
<proteinExistence type="predicted"/>
<dbReference type="RefSeq" id="WP_131906493.1">
    <property type="nucleotide sequence ID" value="NZ_BAAAFU010000006.1"/>
</dbReference>
<sequence length="262" mass="29821">MNVLVFDIETVPDIAGGKIIHDLQGLDDESTAKALFHLRKQKTGSDFLPLHLQKIVAISVVYRGMGDDMGHEVLVRSLGDENSSEADLLSLFFKEIEQRTPTIVSWNGTGFDLPVIHYRTLKNKVSAPGYWEKGDNNSAFRYDNYLSRYHERHTDLMDVLASYNHNAAASLQDIAMLLGFPGKMGMDGSVVWDEYQKGNLSGIRNYCETDVLNTYLVYLRYQLMRGELDNDELDAEYTLLKEKLDNSGKEHLLEFSKSWKNI</sequence>
<feature type="domain" description="Predicted 3'-5' exonuclease PolB-like" evidence="1">
    <location>
        <begin position="45"/>
        <end position="259"/>
    </location>
</feature>
<keyword evidence="3" id="KW-1185">Reference proteome</keyword>
<dbReference type="Proteomes" id="UP000294887">
    <property type="component" value="Unassembled WGS sequence"/>
</dbReference>
<dbReference type="EMBL" id="SMFQ01000004">
    <property type="protein sequence ID" value="TCJ84755.1"/>
    <property type="molecule type" value="Genomic_DNA"/>
</dbReference>
<evidence type="ECO:0000313" key="2">
    <source>
        <dbReference type="EMBL" id="TCJ84755.1"/>
    </source>
</evidence>
<evidence type="ECO:0000259" key="1">
    <source>
        <dbReference type="Pfam" id="PF10108"/>
    </source>
</evidence>
<comment type="caution">
    <text evidence="2">The sequence shown here is derived from an EMBL/GenBank/DDBJ whole genome shotgun (WGS) entry which is preliminary data.</text>
</comment>
<dbReference type="AlphaFoldDB" id="A0A4V2P885"/>
<dbReference type="GO" id="GO:0003676">
    <property type="term" value="F:nucleic acid binding"/>
    <property type="evidence" value="ECO:0007669"/>
    <property type="project" value="InterPro"/>
</dbReference>
<dbReference type="InterPro" id="IPR012337">
    <property type="entry name" value="RNaseH-like_sf"/>
</dbReference>
<dbReference type="Gene3D" id="3.30.420.10">
    <property type="entry name" value="Ribonuclease H-like superfamily/Ribonuclease H"/>
    <property type="match status" value="1"/>
</dbReference>
<gene>
    <name evidence="2" type="ORF">EV695_2716</name>
</gene>
<protein>
    <recommendedName>
        <fullName evidence="1">Predicted 3'-5' exonuclease PolB-like domain-containing protein</fullName>
    </recommendedName>
</protein>
<dbReference type="OrthoDB" id="13288at2"/>
<dbReference type="InterPro" id="IPR019288">
    <property type="entry name" value="3'-5'_exonuclease_PolB-like"/>
</dbReference>
<dbReference type="CDD" id="cd05782">
    <property type="entry name" value="DNA_polB_like1_exo"/>
    <property type="match status" value="1"/>
</dbReference>
<dbReference type="SUPFAM" id="SSF53098">
    <property type="entry name" value="Ribonuclease H-like"/>
    <property type="match status" value="1"/>
</dbReference>
<reference evidence="2 3" key="1">
    <citation type="submission" date="2019-03" db="EMBL/GenBank/DDBJ databases">
        <title>Genomic Encyclopedia of Type Strains, Phase IV (KMG-IV): sequencing the most valuable type-strain genomes for metagenomic binning, comparative biology and taxonomic classification.</title>
        <authorList>
            <person name="Goeker M."/>
        </authorList>
    </citation>
    <scope>NUCLEOTIDE SEQUENCE [LARGE SCALE GENOMIC DNA]</scope>
    <source>
        <strain evidence="2 3">DSM 24830</strain>
    </source>
</reference>
<dbReference type="InterPro" id="IPR036397">
    <property type="entry name" value="RNaseH_sf"/>
</dbReference>
<evidence type="ECO:0000313" key="3">
    <source>
        <dbReference type="Proteomes" id="UP000294887"/>
    </source>
</evidence>
<accession>A0A4V2P885</accession>
<dbReference type="Pfam" id="PF10108">
    <property type="entry name" value="DNA_pol_B_exo2"/>
    <property type="match status" value="1"/>
</dbReference>